<dbReference type="Pfam" id="PF12698">
    <property type="entry name" value="ABC2_membrane_3"/>
    <property type="match status" value="1"/>
</dbReference>
<evidence type="ECO:0000256" key="1">
    <source>
        <dbReference type="ARBA" id="ARBA00004141"/>
    </source>
</evidence>
<evidence type="ECO:0000256" key="2">
    <source>
        <dbReference type="ARBA" id="ARBA00022692"/>
    </source>
</evidence>
<evidence type="ECO:0000313" key="7">
    <source>
        <dbReference type="EMBL" id="KYG27053.1"/>
    </source>
</evidence>
<reference evidence="7" key="1">
    <citation type="submission" date="2016-02" db="EMBL/GenBank/DDBJ databases">
        <title>Genome sequence of Bacillus trypoxylicola KCTC 13244(T).</title>
        <authorList>
            <person name="Jeong H."/>
            <person name="Park S.-H."/>
            <person name="Choi S.-K."/>
        </authorList>
    </citation>
    <scope>NUCLEOTIDE SEQUENCE [LARGE SCALE GENOMIC DNA]</scope>
    <source>
        <strain evidence="7">KCTC 13244</strain>
    </source>
</reference>
<dbReference type="InterPro" id="IPR052902">
    <property type="entry name" value="ABC-2_transporter"/>
</dbReference>
<feature type="transmembrane region" description="Helical" evidence="5">
    <location>
        <begin position="384"/>
        <end position="406"/>
    </location>
</feature>
<dbReference type="PANTHER" id="PTHR43027">
    <property type="entry name" value="DOXORUBICIN RESISTANCE ABC TRANSPORTER PERMEASE PROTEIN DRRC-RELATED"/>
    <property type="match status" value="1"/>
</dbReference>
<protein>
    <recommendedName>
        <fullName evidence="6">ABC-2 type transporter transmembrane domain-containing protein</fullName>
    </recommendedName>
</protein>
<dbReference type="STRING" id="519424.AZF04_12020"/>
<feature type="transmembrane region" description="Helical" evidence="5">
    <location>
        <begin position="265"/>
        <end position="287"/>
    </location>
</feature>
<comment type="subcellular location">
    <subcellularLocation>
        <location evidence="1">Membrane</location>
        <topology evidence="1">Multi-pass membrane protein</topology>
    </subcellularLocation>
</comment>
<dbReference type="OrthoDB" id="3078158at2"/>
<evidence type="ECO:0000259" key="6">
    <source>
        <dbReference type="Pfam" id="PF12698"/>
    </source>
</evidence>
<dbReference type="EMBL" id="LTAO01000037">
    <property type="protein sequence ID" value="KYG27053.1"/>
    <property type="molecule type" value="Genomic_DNA"/>
</dbReference>
<dbReference type="GO" id="GO:0016020">
    <property type="term" value="C:membrane"/>
    <property type="evidence" value="ECO:0007669"/>
    <property type="project" value="UniProtKB-SubCell"/>
</dbReference>
<evidence type="ECO:0000256" key="5">
    <source>
        <dbReference type="SAM" id="Phobius"/>
    </source>
</evidence>
<feature type="transmembrane region" description="Helical" evidence="5">
    <location>
        <begin position="217"/>
        <end position="239"/>
    </location>
</feature>
<feature type="transmembrane region" description="Helical" evidence="5">
    <location>
        <begin position="330"/>
        <end position="352"/>
    </location>
</feature>
<evidence type="ECO:0000256" key="4">
    <source>
        <dbReference type="ARBA" id="ARBA00023136"/>
    </source>
</evidence>
<gene>
    <name evidence="7" type="ORF">AZF04_12020</name>
</gene>
<dbReference type="Proteomes" id="UP000075806">
    <property type="component" value="Unassembled WGS sequence"/>
</dbReference>
<dbReference type="RefSeq" id="WP_061949998.1">
    <property type="nucleotide sequence ID" value="NZ_LTAO01000037.1"/>
</dbReference>
<dbReference type="InterPro" id="IPR013525">
    <property type="entry name" value="ABC2_TM"/>
</dbReference>
<dbReference type="GO" id="GO:0140359">
    <property type="term" value="F:ABC-type transporter activity"/>
    <property type="evidence" value="ECO:0007669"/>
    <property type="project" value="InterPro"/>
</dbReference>
<keyword evidence="4 5" id="KW-0472">Membrane</keyword>
<accession>A0A162CXM9</accession>
<feature type="transmembrane region" description="Helical" evidence="5">
    <location>
        <begin position="293"/>
        <end position="318"/>
    </location>
</feature>
<feature type="transmembrane region" description="Helical" evidence="5">
    <location>
        <begin position="20"/>
        <end position="39"/>
    </location>
</feature>
<comment type="caution">
    <text evidence="7">The sequence shown here is derived from an EMBL/GenBank/DDBJ whole genome shotgun (WGS) entry which is preliminary data.</text>
</comment>
<dbReference type="AlphaFoldDB" id="A0A162CXM9"/>
<keyword evidence="8" id="KW-1185">Reference proteome</keyword>
<dbReference type="PANTHER" id="PTHR43027:SF1">
    <property type="entry name" value="DOXORUBICIN RESISTANCE ABC TRANSPORTER PERMEASE PROTEIN DRRC-RELATED"/>
    <property type="match status" value="1"/>
</dbReference>
<organism evidence="7 8">
    <name type="scientific">Alkalihalobacillus trypoxylicola</name>
    <dbReference type="NCBI Taxonomy" id="519424"/>
    <lineage>
        <taxon>Bacteria</taxon>
        <taxon>Bacillati</taxon>
        <taxon>Bacillota</taxon>
        <taxon>Bacilli</taxon>
        <taxon>Bacillales</taxon>
        <taxon>Bacillaceae</taxon>
        <taxon>Alkalihalobacillus</taxon>
    </lineage>
</organism>
<keyword evidence="3 5" id="KW-1133">Transmembrane helix</keyword>
<sequence>MLLGLIKKDLKLFLYDRIELLILIAMPLLLITILGFSLGNFQFNKNLDLTIAYIEEETLEDALVEYEYLLMKKGLEEQDIQTIMEAASSFTIPEMIQNVLEKHFEGVTFEKVDLVEDKEAYNGVVLIEEGYRQETWNSILFHEGDIPVLSISINEQNAFELEVVKGIFEGIMEEINLAFSERTDAVNEAANSRFVNEGEHLKEEIVLSERLISSFDYYSVGMAVMFVLYGSAFISNYTLAEKRSHILSRLMITNVPMYLYISTKWLSSSIISFLQLSLVFIFCYLAYDVVWDNIWFFLLVTACLCLMIGGITSVLSMASFVANSYQLTNLFNSFFVAILAIFGGSFGSLYSFSPVIAELGRFTPNGAAMNGYFLAMTGGDFTDFYHLVFLTSVFCFGCIVLTYFIFKNRGDAK</sequence>
<evidence type="ECO:0000313" key="8">
    <source>
        <dbReference type="Proteomes" id="UP000075806"/>
    </source>
</evidence>
<proteinExistence type="predicted"/>
<keyword evidence="2 5" id="KW-0812">Transmembrane</keyword>
<evidence type="ECO:0000256" key="3">
    <source>
        <dbReference type="ARBA" id="ARBA00022989"/>
    </source>
</evidence>
<name>A0A162CXM9_9BACI</name>
<feature type="domain" description="ABC-2 type transporter transmembrane" evidence="6">
    <location>
        <begin position="21"/>
        <end position="403"/>
    </location>
</feature>